<dbReference type="Proteomes" id="UP000696280">
    <property type="component" value="Unassembled WGS sequence"/>
</dbReference>
<keyword evidence="1" id="KW-0472">Membrane</keyword>
<feature type="transmembrane region" description="Helical" evidence="1">
    <location>
        <begin position="58"/>
        <end position="81"/>
    </location>
</feature>
<dbReference type="PANTHER" id="PTHR35896">
    <property type="entry name" value="IG-LIKE DOMAIN-CONTAINING PROTEIN"/>
    <property type="match status" value="1"/>
</dbReference>
<keyword evidence="3" id="KW-1185">Reference proteome</keyword>
<dbReference type="InterPro" id="IPR053008">
    <property type="entry name" value="Phomopsin_biosynth_assoc"/>
</dbReference>
<evidence type="ECO:0000313" key="2">
    <source>
        <dbReference type="EMBL" id="CAG8952942.1"/>
    </source>
</evidence>
<evidence type="ECO:0000313" key="3">
    <source>
        <dbReference type="Proteomes" id="UP000696280"/>
    </source>
</evidence>
<comment type="caution">
    <text evidence="2">The sequence shown here is derived from an EMBL/GenBank/DDBJ whole genome shotgun (WGS) entry which is preliminary data.</text>
</comment>
<reference evidence="2" key="1">
    <citation type="submission" date="2021-07" db="EMBL/GenBank/DDBJ databases">
        <authorList>
            <person name="Durling M."/>
        </authorList>
    </citation>
    <scope>NUCLEOTIDE SEQUENCE</scope>
</reference>
<protein>
    <submittedName>
        <fullName evidence="2">Uncharacterized protein</fullName>
    </submittedName>
</protein>
<dbReference type="AlphaFoldDB" id="A0A9N9PSY4"/>
<dbReference type="EMBL" id="CAJVRL010000048">
    <property type="protein sequence ID" value="CAG8952942.1"/>
    <property type="molecule type" value="Genomic_DNA"/>
</dbReference>
<gene>
    <name evidence="2" type="ORF">HYFRA_00007657</name>
</gene>
<accession>A0A9N9PSY4</accession>
<dbReference type="PANTHER" id="PTHR35896:SF3">
    <property type="entry name" value="MAJOR FACILITATOR SUPERFAMILY TRANSPORTER"/>
    <property type="match status" value="1"/>
</dbReference>
<name>A0A9N9PSY4_9HELO</name>
<keyword evidence="1" id="KW-0812">Transmembrane</keyword>
<dbReference type="OrthoDB" id="3501153at2759"/>
<sequence length="245" mass="28015">MSQDHVMTEKSFFTRKIHGLRYESVYSSSEDGSETSESHSMFRRTRDNLRPWISNTRLISVILLSTVLLLVVSFTLTGLVLSSRKGQRVPTIEGVACGGNPTDAKLQGCRFDPMMSAWIEPDCVYDELIEEAGDIFTNWPWFSDFELHHPIVGKDLDALRAGNYTKVWSSHHNAHELHCIYVWRKMAMALRHDPPLADTSNAYHHVVHCSKSLLEILNGEEPAEKVEKFAFPMMYHRCAVLQYSI</sequence>
<proteinExistence type="predicted"/>
<keyword evidence="1" id="KW-1133">Transmembrane helix</keyword>
<organism evidence="2 3">
    <name type="scientific">Hymenoscyphus fraxineus</name>
    <dbReference type="NCBI Taxonomy" id="746836"/>
    <lineage>
        <taxon>Eukaryota</taxon>
        <taxon>Fungi</taxon>
        <taxon>Dikarya</taxon>
        <taxon>Ascomycota</taxon>
        <taxon>Pezizomycotina</taxon>
        <taxon>Leotiomycetes</taxon>
        <taxon>Helotiales</taxon>
        <taxon>Helotiaceae</taxon>
        <taxon>Hymenoscyphus</taxon>
    </lineage>
</organism>
<evidence type="ECO:0000256" key="1">
    <source>
        <dbReference type="SAM" id="Phobius"/>
    </source>
</evidence>